<protein>
    <submittedName>
        <fullName evidence="1">Uncharacterized protein</fullName>
    </submittedName>
</protein>
<proteinExistence type="predicted"/>
<dbReference type="EMBL" id="LT984813">
    <property type="protein sequence ID" value="SPD63098.1"/>
    <property type="molecule type" value="Genomic_DNA"/>
</dbReference>
<reference evidence="1 2" key="1">
    <citation type="submission" date="2018-01" db="EMBL/GenBank/DDBJ databases">
        <authorList>
            <person name="Clerissi C."/>
        </authorList>
    </citation>
    <scope>NUCLEOTIDE SEQUENCE [LARGE SCALE GENOMIC DNA]</scope>
    <source>
        <strain evidence="1">Cupriavidus taiwanensis SWF 66322</strain>
    </source>
</reference>
<name>A0A9Q7USR0_9BURK</name>
<dbReference type="AlphaFoldDB" id="A0A9Q7USR0"/>
<evidence type="ECO:0000313" key="1">
    <source>
        <dbReference type="EMBL" id="SPD63098.1"/>
    </source>
</evidence>
<dbReference type="Proteomes" id="UP000254259">
    <property type="component" value="Chromosome CBM2636"/>
</dbReference>
<accession>A0A9Q7USR0</accession>
<organism evidence="1 2">
    <name type="scientific">Cupriavidus taiwanensis</name>
    <dbReference type="NCBI Taxonomy" id="164546"/>
    <lineage>
        <taxon>Bacteria</taxon>
        <taxon>Pseudomonadati</taxon>
        <taxon>Pseudomonadota</taxon>
        <taxon>Betaproteobacteria</taxon>
        <taxon>Burkholderiales</taxon>
        <taxon>Burkholderiaceae</taxon>
        <taxon>Cupriavidus</taxon>
    </lineage>
</organism>
<gene>
    <name evidence="1" type="ORF">CBM2636_10114</name>
</gene>
<evidence type="ECO:0000313" key="2">
    <source>
        <dbReference type="Proteomes" id="UP000254259"/>
    </source>
</evidence>
<sequence length="30" mass="3447">MQKAPANPAGRCIFAPLRPKKGEKRIIRIW</sequence>